<dbReference type="AlphaFoldDB" id="A0A517VMC2"/>
<proteinExistence type="predicted"/>
<dbReference type="KEGG" id="gax:Pan161_58550"/>
<protein>
    <submittedName>
        <fullName evidence="1">Uncharacterized protein</fullName>
    </submittedName>
</protein>
<reference evidence="1 2" key="1">
    <citation type="submission" date="2019-02" db="EMBL/GenBank/DDBJ databases">
        <title>Deep-cultivation of Planctomycetes and their phenomic and genomic characterization uncovers novel biology.</title>
        <authorList>
            <person name="Wiegand S."/>
            <person name="Jogler M."/>
            <person name="Boedeker C."/>
            <person name="Pinto D."/>
            <person name="Vollmers J."/>
            <person name="Rivas-Marin E."/>
            <person name="Kohn T."/>
            <person name="Peeters S.H."/>
            <person name="Heuer A."/>
            <person name="Rast P."/>
            <person name="Oberbeckmann S."/>
            <person name="Bunk B."/>
            <person name="Jeske O."/>
            <person name="Meyerdierks A."/>
            <person name="Storesund J.E."/>
            <person name="Kallscheuer N."/>
            <person name="Luecker S."/>
            <person name="Lage O.M."/>
            <person name="Pohl T."/>
            <person name="Merkel B.J."/>
            <person name="Hornburger P."/>
            <person name="Mueller R.-W."/>
            <person name="Bruemmer F."/>
            <person name="Labrenz M."/>
            <person name="Spormann A.M."/>
            <person name="Op den Camp H."/>
            <person name="Overmann J."/>
            <person name="Amann R."/>
            <person name="Jetten M.S.M."/>
            <person name="Mascher T."/>
            <person name="Medema M.H."/>
            <person name="Devos D.P."/>
            <person name="Kaster A.-K."/>
            <person name="Ovreas L."/>
            <person name="Rohde M."/>
            <person name="Galperin M.Y."/>
            <person name="Jogler C."/>
        </authorList>
    </citation>
    <scope>NUCLEOTIDE SEQUENCE [LARGE SCALE GENOMIC DNA]</scope>
    <source>
        <strain evidence="1 2">Pan161</strain>
    </source>
</reference>
<accession>A0A517VMC2</accession>
<keyword evidence="2" id="KW-1185">Reference proteome</keyword>
<dbReference type="OrthoDB" id="284616at2"/>
<name>A0A517VMC2_9PLAN</name>
<sequence>MASFTDTKERVWTIEITLGVARKVKRDTEVDLLAALKNPESANNLMVSLVDDPERLGQVLYATATPPEDGLSVDDLFLTLDHEAAESAFNALDEAITDFFPPQVRGRLKRAKQKVLTVMQKETEMNLQELDAAIDGEEFEKLILDSIRGESSTALPVS</sequence>
<gene>
    <name evidence="1" type="ORF">Pan161_58550</name>
</gene>
<organism evidence="1 2">
    <name type="scientific">Gimesia algae</name>
    <dbReference type="NCBI Taxonomy" id="2527971"/>
    <lineage>
        <taxon>Bacteria</taxon>
        <taxon>Pseudomonadati</taxon>
        <taxon>Planctomycetota</taxon>
        <taxon>Planctomycetia</taxon>
        <taxon>Planctomycetales</taxon>
        <taxon>Planctomycetaceae</taxon>
        <taxon>Gimesia</taxon>
    </lineage>
</organism>
<dbReference type="Proteomes" id="UP000316855">
    <property type="component" value="Chromosome"/>
</dbReference>
<dbReference type="RefSeq" id="WP_145232090.1">
    <property type="nucleotide sequence ID" value="NZ_CP036343.1"/>
</dbReference>
<evidence type="ECO:0000313" key="1">
    <source>
        <dbReference type="EMBL" id="QDT94162.1"/>
    </source>
</evidence>
<dbReference type="EMBL" id="CP036343">
    <property type="protein sequence ID" value="QDT94162.1"/>
    <property type="molecule type" value="Genomic_DNA"/>
</dbReference>
<evidence type="ECO:0000313" key="2">
    <source>
        <dbReference type="Proteomes" id="UP000316855"/>
    </source>
</evidence>